<dbReference type="AlphaFoldDB" id="K5W6D6"/>
<dbReference type="RefSeq" id="XP_007326426.1">
    <property type="nucleotide sequence ID" value="XM_007326364.1"/>
</dbReference>
<name>K5W6D6_AGABU</name>
<dbReference type="InParanoid" id="K5W6D6"/>
<evidence type="ECO:0000313" key="2">
    <source>
        <dbReference type="EMBL" id="EKM82394.1"/>
    </source>
</evidence>
<feature type="region of interest" description="Disordered" evidence="1">
    <location>
        <begin position="1"/>
        <end position="22"/>
    </location>
</feature>
<sequence>MEPKAKERQEEKPSAGPLMPGHRGRGLVIVRIIIIIEEDGMLDGSTSPIAEEQMPFAEHMIPPTLPPAIAPVGPFWTEK</sequence>
<dbReference type="HOGENOM" id="CLU_196936_0_0_1"/>
<dbReference type="KEGG" id="abp:AGABI1DRAFT111033"/>
<dbReference type="OMA" id="FAEHMIP"/>
<dbReference type="Proteomes" id="UP000008493">
    <property type="component" value="Unassembled WGS sequence"/>
</dbReference>
<accession>K5W6D6</accession>
<reference evidence="3" key="1">
    <citation type="journal article" date="2012" name="Proc. Natl. Acad. Sci. U.S.A.">
        <title>Genome sequence of the button mushroom Agaricus bisporus reveals mechanisms governing adaptation to a humic-rich ecological niche.</title>
        <authorList>
            <person name="Morin E."/>
            <person name="Kohler A."/>
            <person name="Baker A.R."/>
            <person name="Foulongne-Oriol M."/>
            <person name="Lombard V."/>
            <person name="Nagy L.G."/>
            <person name="Ohm R.A."/>
            <person name="Patyshakuliyeva A."/>
            <person name="Brun A."/>
            <person name="Aerts A.L."/>
            <person name="Bailey A.M."/>
            <person name="Billette C."/>
            <person name="Coutinho P.M."/>
            <person name="Deakin G."/>
            <person name="Doddapaneni H."/>
            <person name="Floudas D."/>
            <person name="Grimwood J."/>
            <person name="Hilden K."/>
            <person name="Kuees U."/>
            <person name="LaButti K.M."/>
            <person name="Lapidus A."/>
            <person name="Lindquist E.A."/>
            <person name="Lucas S.M."/>
            <person name="Murat C."/>
            <person name="Riley R.W."/>
            <person name="Salamov A.A."/>
            <person name="Schmutz J."/>
            <person name="Subramanian V."/>
            <person name="Woesten H.A.B."/>
            <person name="Xu J."/>
            <person name="Eastwood D.C."/>
            <person name="Foster G.D."/>
            <person name="Sonnenberg A.S."/>
            <person name="Cullen D."/>
            <person name="de Vries R.P."/>
            <person name="Lundell T."/>
            <person name="Hibbett D.S."/>
            <person name="Henrissat B."/>
            <person name="Burton K.S."/>
            <person name="Kerrigan R.W."/>
            <person name="Challen M.P."/>
            <person name="Grigoriev I.V."/>
            <person name="Martin F."/>
        </authorList>
    </citation>
    <scope>NUCLEOTIDE SEQUENCE [LARGE SCALE GENOMIC DNA]</scope>
    <source>
        <strain evidence="3">JB137-S8 / ATCC MYA-4627 / FGSC 10392</strain>
    </source>
</reference>
<keyword evidence="3" id="KW-1185">Reference proteome</keyword>
<proteinExistence type="predicted"/>
<evidence type="ECO:0000256" key="1">
    <source>
        <dbReference type="SAM" id="MobiDB-lite"/>
    </source>
</evidence>
<evidence type="ECO:0000313" key="3">
    <source>
        <dbReference type="Proteomes" id="UP000008493"/>
    </source>
</evidence>
<organism evidence="2 3">
    <name type="scientific">Agaricus bisporus var. burnettii (strain JB137-S8 / ATCC MYA-4627 / FGSC 10392)</name>
    <name type="common">White button mushroom</name>
    <dbReference type="NCBI Taxonomy" id="597362"/>
    <lineage>
        <taxon>Eukaryota</taxon>
        <taxon>Fungi</taxon>
        <taxon>Dikarya</taxon>
        <taxon>Basidiomycota</taxon>
        <taxon>Agaricomycotina</taxon>
        <taxon>Agaricomycetes</taxon>
        <taxon>Agaricomycetidae</taxon>
        <taxon>Agaricales</taxon>
        <taxon>Agaricineae</taxon>
        <taxon>Agaricaceae</taxon>
        <taxon>Agaricus</taxon>
    </lineage>
</organism>
<feature type="compositionally biased region" description="Basic and acidic residues" evidence="1">
    <location>
        <begin position="1"/>
        <end position="13"/>
    </location>
</feature>
<dbReference type="GeneID" id="18823147"/>
<gene>
    <name evidence="2" type="ORF">AGABI1DRAFT_111033</name>
</gene>
<protein>
    <submittedName>
        <fullName evidence="2">Uncharacterized protein</fullName>
    </submittedName>
</protein>
<dbReference type="EMBL" id="JH971386">
    <property type="protein sequence ID" value="EKM82394.1"/>
    <property type="molecule type" value="Genomic_DNA"/>
</dbReference>